<evidence type="ECO:0000256" key="7">
    <source>
        <dbReference type="SAM" id="MobiDB-lite"/>
    </source>
</evidence>
<dbReference type="RefSeq" id="XP_022156904.1">
    <property type="nucleotide sequence ID" value="XM_022301212.1"/>
</dbReference>
<evidence type="ECO:0000256" key="4">
    <source>
        <dbReference type="ARBA" id="ARBA00023125"/>
    </source>
</evidence>
<name>A0A6J1DUZ3_MOMCH</name>
<reference evidence="10" key="1">
    <citation type="submission" date="2025-08" db="UniProtKB">
        <authorList>
            <consortium name="RefSeq"/>
        </authorList>
    </citation>
    <scope>IDENTIFICATION</scope>
    <source>
        <strain evidence="10">OHB3-1</strain>
    </source>
</reference>
<feature type="compositionally biased region" description="Basic and acidic residues" evidence="7">
    <location>
        <begin position="129"/>
        <end position="140"/>
    </location>
</feature>
<dbReference type="KEGG" id="mcha:111023734"/>
<dbReference type="GO" id="GO:0000977">
    <property type="term" value="F:RNA polymerase II transcription regulatory region sequence-specific DNA binding"/>
    <property type="evidence" value="ECO:0007669"/>
    <property type="project" value="TreeGrafter"/>
</dbReference>
<dbReference type="Proteomes" id="UP000504603">
    <property type="component" value="Unplaced"/>
</dbReference>
<comment type="subcellular location">
    <subcellularLocation>
        <location evidence="1">Nucleus</location>
    </subcellularLocation>
</comment>
<keyword evidence="3" id="KW-0805">Transcription regulation</keyword>
<dbReference type="FunFam" id="4.10.280.10:FF:000085">
    <property type="entry name" value="Transcription factor bHLH126"/>
    <property type="match status" value="1"/>
</dbReference>
<gene>
    <name evidence="10" type="primary">LOC111023734</name>
</gene>
<sequence>MNCRIDSPFSFDVVDDLFPLPPLSCMDIPLPQLPSVVSRPAAALKPKNCRRRKPPPVSSDHSNPNEHKKRKIIHRDVERQRRQEMSTLYATLRSLLPFEYLKGKRSICDHMHETVKYIRHMQRQVQELSDKREELKKLSGEDSDAGTAETLSASKRDSVAVRPRGEGVQVVLDTGTQHRLPVSNILEALLAVGLEIVGCISTKINDRFLHTIEAVPDGSLRNIDVSELHHKLTNLEYFPLD</sequence>
<keyword evidence="5" id="KW-0804">Transcription</keyword>
<evidence type="ECO:0000256" key="2">
    <source>
        <dbReference type="ARBA" id="ARBA00011738"/>
    </source>
</evidence>
<accession>A0A6J1DUZ3</accession>
<dbReference type="GO" id="GO:0000981">
    <property type="term" value="F:DNA-binding transcription factor activity, RNA polymerase II-specific"/>
    <property type="evidence" value="ECO:0007669"/>
    <property type="project" value="TreeGrafter"/>
</dbReference>
<dbReference type="PANTHER" id="PTHR13935">
    <property type="entry name" value="ACHAETE-SCUTE TRANSCRIPTION FACTOR-RELATED"/>
    <property type="match status" value="1"/>
</dbReference>
<evidence type="ECO:0000256" key="5">
    <source>
        <dbReference type="ARBA" id="ARBA00023163"/>
    </source>
</evidence>
<dbReference type="InterPro" id="IPR011598">
    <property type="entry name" value="bHLH_dom"/>
</dbReference>
<evidence type="ECO:0000313" key="9">
    <source>
        <dbReference type="Proteomes" id="UP000504603"/>
    </source>
</evidence>
<dbReference type="OrthoDB" id="1935281at2759"/>
<dbReference type="GO" id="GO:0046983">
    <property type="term" value="F:protein dimerization activity"/>
    <property type="evidence" value="ECO:0007669"/>
    <property type="project" value="InterPro"/>
</dbReference>
<evidence type="ECO:0000256" key="6">
    <source>
        <dbReference type="ARBA" id="ARBA00023242"/>
    </source>
</evidence>
<dbReference type="SMART" id="SM00353">
    <property type="entry name" value="HLH"/>
    <property type="match status" value="1"/>
</dbReference>
<dbReference type="Pfam" id="PF00010">
    <property type="entry name" value="HLH"/>
    <property type="match status" value="1"/>
</dbReference>
<feature type="region of interest" description="Disordered" evidence="7">
    <location>
        <begin position="129"/>
        <end position="157"/>
    </location>
</feature>
<dbReference type="GO" id="GO:0090575">
    <property type="term" value="C:RNA polymerase II transcription regulator complex"/>
    <property type="evidence" value="ECO:0007669"/>
    <property type="project" value="TreeGrafter"/>
</dbReference>
<keyword evidence="4" id="KW-0238">DNA-binding</keyword>
<dbReference type="PROSITE" id="PS50888">
    <property type="entry name" value="BHLH"/>
    <property type="match status" value="1"/>
</dbReference>
<dbReference type="InterPro" id="IPR036638">
    <property type="entry name" value="HLH_DNA-bd_sf"/>
</dbReference>
<keyword evidence="9" id="KW-1185">Reference proteome</keyword>
<evidence type="ECO:0000256" key="3">
    <source>
        <dbReference type="ARBA" id="ARBA00023015"/>
    </source>
</evidence>
<dbReference type="GeneID" id="111023734"/>
<keyword evidence="6" id="KW-0539">Nucleus</keyword>
<dbReference type="PANTHER" id="PTHR13935:SF106">
    <property type="entry name" value="ACHAETE-SCUTE COMPLEX PROTEIN T5-RELATED"/>
    <property type="match status" value="1"/>
</dbReference>
<dbReference type="InterPro" id="IPR015660">
    <property type="entry name" value="MASH1/Ascl1a-like"/>
</dbReference>
<evidence type="ECO:0000313" key="10">
    <source>
        <dbReference type="RefSeq" id="XP_022156904.1"/>
    </source>
</evidence>
<comment type="subunit">
    <text evidence="2">Homodimer.</text>
</comment>
<evidence type="ECO:0000259" key="8">
    <source>
        <dbReference type="PROSITE" id="PS50888"/>
    </source>
</evidence>
<proteinExistence type="predicted"/>
<dbReference type="CDD" id="cd18914">
    <property type="entry name" value="bHLH_AtORG2_like"/>
    <property type="match status" value="1"/>
</dbReference>
<protein>
    <submittedName>
        <fullName evidence="10">Transcription factor bHLH118-like</fullName>
    </submittedName>
</protein>
<evidence type="ECO:0000256" key="1">
    <source>
        <dbReference type="ARBA" id="ARBA00004123"/>
    </source>
</evidence>
<feature type="domain" description="BHLH" evidence="8">
    <location>
        <begin position="69"/>
        <end position="121"/>
    </location>
</feature>
<feature type="region of interest" description="Disordered" evidence="7">
    <location>
        <begin position="41"/>
        <end position="79"/>
    </location>
</feature>
<dbReference type="SUPFAM" id="SSF47459">
    <property type="entry name" value="HLH, helix-loop-helix DNA-binding domain"/>
    <property type="match status" value="1"/>
</dbReference>
<organism evidence="9 10">
    <name type="scientific">Momordica charantia</name>
    <name type="common">Bitter gourd</name>
    <name type="synonym">Balsam pear</name>
    <dbReference type="NCBI Taxonomy" id="3673"/>
    <lineage>
        <taxon>Eukaryota</taxon>
        <taxon>Viridiplantae</taxon>
        <taxon>Streptophyta</taxon>
        <taxon>Embryophyta</taxon>
        <taxon>Tracheophyta</taxon>
        <taxon>Spermatophyta</taxon>
        <taxon>Magnoliopsida</taxon>
        <taxon>eudicotyledons</taxon>
        <taxon>Gunneridae</taxon>
        <taxon>Pentapetalae</taxon>
        <taxon>rosids</taxon>
        <taxon>fabids</taxon>
        <taxon>Cucurbitales</taxon>
        <taxon>Cucurbitaceae</taxon>
        <taxon>Momordiceae</taxon>
        <taxon>Momordica</taxon>
    </lineage>
</organism>
<dbReference type="AlphaFoldDB" id="A0A6J1DUZ3"/>
<dbReference type="Gene3D" id="4.10.280.10">
    <property type="entry name" value="Helix-loop-helix DNA-binding domain"/>
    <property type="match status" value="1"/>
</dbReference>